<dbReference type="InterPro" id="IPR036249">
    <property type="entry name" value="Thioredoxin-like_sf"/>
</dbReference>
<accession>A0A060LSX5</accession>
<evidence type="ECO:0000256" key="3">
    <source>
        <dbReference type="ARBA" id="ARBA00022448"/>
    </source>
</evidence>
<dbReference type="eggNOG" id="COG0526">
    <property type="taxonomic scope" value="Bacteria"/>
</dbReference>
<dbReference type="PROSITE" id="PS00194">
    <property type="entry name" value="THIOREDOXIN_1"/>
    <property type="match status" value="1"/>
</dbReference>
<dbReference type="PATRIC" id="fig|1246626.3.peg.1776"/>
<dbReference type="SUPFAM" id="SSF52833">
    <property type="entry name" value="Thioredoxin-like"/>
    <property type="match status" value="1"/>
</dbReference>
<evidence type="ECO:0000313" key="9">
    <source>
        <dbReference type="Proteomes" id="UP000027142"/>
    </source>
</evidence>
<dbReference type="OrthoDB" id="32134at2"/>
<proteinExistence type="inferred from homology"/>
<organism evidence="8 9">
    <name type="scientific">Shouchella lehensis G1</name>
    <dbReference type="NCBI Taxonomy" id="1246626"/>
    <lineage>
        <taxon>Bacteria</taxon>
        <taxon>Bacillati</taxon>
        <taxon>Bacillota</taxon>
        <taxon>Bacilli</taxon>
        <taxon>Bacillales</taxon>
        <taxon>Bacillaceae</taxon>
        <taxon>Shouchella</taxon>
    </lineage>
</organism>
<dbReference type="AlphaFoldDB" id="A0A060LSX5"/>
<dbReference type="Gene3D" id="3.40.30.10">
    <property type="entry name" value="Glutaredoxin"/>
    <property type="match status" value="1"/>
</dbReference>
<keyword evidence="9" id="KW-1185">Reference proteome</keyword>
<evidence type="ECO:0000259" key="7">
    <source>
        <dbReference type="Pfam" id="PF00085"/>
    </source>
</evidence>
<dbReference type="RefSeq" id="WP_038479641.1">
    <property type="nucleotide sequence ID" value="NZ_CP003923.1"/>
</dbReference>
<protein>
    <recommendedName>
        <fullName evidence="2">Thioredoxin</fullName>
    </recommendedName>
</protein>
<dbReference type="KEGG" id="ble:BleG1_1783"/>
<evidence type="ECO:0000256" key="4">
    <source>
        <dbReference type="ARBA" id="ARBA00022982"/>
    </source>
</evidence>
<dbReference type="Proteomes" id="UP000027142">
    <property type="component" value="Chromosome"/>
</dbReference>
<evidence type="ECO:0000256" key="6">
    <source>
        <dbReference type="ARBA" id="ARBA00023284"/>
    </source>
</evidence>
<comment type="similarity">
    <text evidence="1">Belongs to the thioredoxin family.</text>
</comment>
<evidence type="ECO:0000256" key="2">
    <source>
        <dbReference type="ARBA" id="ARBA00020570"/>
    </source>
</evidence>
<evidence type="ECO:0000256" key="5">
    <source>
        <dbReference type="ARBA" id="ARBA00023157"/>
    </source>
</evidence>
<evidence type="ECO:0000313" key="8">
    <source>
        <dbReference type="EMBL" id="AIC94361.1"/>
    </source>
</evidence>
<keyword evidence="6" id="KW-0676">Redox-active center</keyword>
<dbReference type="Pfam" id="PF00085">
    <property type="entry name" value="Thioredoxin"/>
    <property type="match status" value="1"/>
</dbReference>
<dbReference type="PANTHER" id="PTHR45663:SF11">
    <property type="entry name" value="GEO12009P1"/>
    <property type="match status" value="1"/>
</dbReference>
<gene>
    <name evidence="8" type="ORF">BleG1_1783</name>
</gene>
<dbReference type="CDD" id="cd02947">
    <property type="entry name" value="TRX_family"/>
    <property type="match status" value="1"/>
</dbReference>
<feature type="domain" description="Thioredoxin" evidence="7">
    <location>
        <begin position="45"/>
        <end position="129"/>
    </location>
</feature>
<dbReference type="STRING" id="1246626.BleG1_1783"/>
<evidence type="ECO:0000256" key="1">
    <source>
        <dbReference type="ARBA" id="ARBA00008987"/>
    </source>
</evidence>
<dbReference type="GO" id="GO:0005737">
    <property type="term" value="C:cytoplasm"/>
    <property type="evidence" value="ECO:0007669"/>
    <property type="project" value="TreeGrafter"/>
</dbReference>
<dbReference type="InterPro" id="IPR013766">
    <property type="entry name" value="Thioredoxin_domain"/>
</dbReference>
<sequence>MKKITVILAAILTMVFIGFVSVSNLVATEASLYKTVTSDLLKEKQENQDSFIAYFYQKNCAPCQQVRPIINDYIEETQNEVLAVDINEDENKNLLIEGFDINSTPIVIFVDSGKEQERFSSVFGEEEFKERASKVYSNDGVN</sequence>
<dbReference type="InterPro" id="IPR017937">
    <property type="entry name" value="Thioredoxin_CS"/>
</dbReference>
<keyword evidence="4" id="KW-0249">Electron transport</keyword>
<keyword evidence="3" id="KW-0813">Transport</keyword>
<dbReference type="EMBL" id="CP003923">
    <property type="protein sequence ID" value="AIC94361.1"/>
    <property type="molecule type" value="Genomic_DNA"/>
</dbReference>
<dbReference type="PANTHER" id="PTHR45663">
    <property type="entry name" value="GEO12009P1"/>
    <property type="match status" value="1"/>
</dbReference>
<keyword evidence="5" id="KW-1015">Disulfide bond</keyword>
<dbReference type="GO" id="GO:0015035">
    <property type="term" value="F:protein-disulfide reductase activity"/>
    <property type="evidence" value="ECO:0007669"/>
    <property type="project" value="TreeGrafter"/>
</dbReference>
<name>A0A060LSX5_9BACI</name>
<reference evidence="8 9" key="1">
    <citation type="journal article" date="2014" name="Gene">
        <title>A comparative genomic analysis of the alkalitolerant soil bacterium Bacillus lehensis G1.</title>
        <authorList>
            <person name="Noor Y.M."/>
            <person name="Samsulrizal N.H."/>
            <person name="Jema'on N.A."/>
            <person name="Low K.O."/>
            <person name="Ramli A.N."/>
            <person name="Alias N.I."/>
            <person name="Damis S.I."/>
            <person name="Fuzi S.F."/>
            <person name="Isa M.N."/>
            <person name="Murad A.M."/>
            <person name="Raih M.F."/>
            <person name="Bakar F.D."/>
            <person name="Najimudin N."/>
            <person name="Mahadi N.M."/>
            <person name="Illias R.M."/>
        </authorList>
    </citation>
    <scope>NUCLEOTIDE SEQUENCE [LARGE SCALE GENOMIC DNA]</scope>
    <source>
        <strain evidence="8 9">G1</strain>
    </source>
</reference>
<dbReference type="HOGENOM" id="CLU_1811932_0_0_9"/>